<name>B2KCK7_ELUMP</name>
<evidence type="ECO:0000256" key="1">
    <source>
        <dbReference type="SAM" id="Phobius"/>
    </source>
</evidence>
<evidence type="ECO:0000313" key="2">
    <source>
        <dbReference type="EMBL" id="ACC98253.1"/>
    </source>
</evidence>
<dbReference type="STRING" id="445932.Emin_0698"/>
<keyword evidence="1" id="KW-0812">Transmembrane</keyword>
<gene>
    <name evidence="2" type="ordered locus">Emin_0698</name>
</gene>
<dbReference type="Proteomes" id="UP000001029">
    <property type="component" value="Chromosome"/>
</dbReference>
<keyword evidence="3" id="KW-1185">Reference proteome</keyword>
<reference evidence="2 3" key="1">
    <citation type="journal article" date="2009" name="Appl. Environ. Microbiol.">
        <title>Genomic analysis of 'Elusimicrobium minutum,' the first cultivated representative of the phylum 'Elusimicrobia' (formerly termite group 1).</title>
        <authorList>
            <person name="Herlemann D.P.R."/>
            <person name="Geissinger O."/>
            <person name="Ikeda-Ohtsubo W."/>
            <person name="Kunin V."/>
            <person name="Sun H."/>
            <person name="Lapidus A."/>
            <person name="Hugenholtz P."/>
            <person name="Brune A."/>
        </authorList>
    </citation>
    <scope>NUCLEOTIDE SEQUENCE [LARGE SCALE GENOMIC DNA]</scope>
    <source>
        <strain evidence="2 3">Pei191</strain>
    </source>
</reference>
<proteinExistence type="predicted"/>
<feature type="transmembrane region" description="Helical" evidence="1">
    <location>
        <begin position="21"/>
        <end position="42"/>
    </location>
</feature>
<organism evidence="2 3">
    <name type="scientific">Elusimicrobium minutum (strain Pei191)</name>
    <dbReference type="NCBI Taxonomy" id="445932"/>
    <lineage>
        <taxon>Bacteria</taxon>
        <taxon>Pseudomonadati</taxon>
        <taxon>Elusimicrobiota</taxon>
        <taxon>Elusimicrobia</taxon>
        <taxon>Elusimicrobiales</taxon>
        <taxon>Elusimicrobiaceae</taxon>
        <taxon>Elusimicrobium</taxon>
    </lineage>
</organism>
<dbReference type="AlphaFoldDB" id="B2KCK7"/>
<dbReference type="EMBL" id="CP001055">
    <property type="protein sequence ID" value="ACC98253.1"/>
    <property type="molecule type" value="Genomic_DNA"/>
</dbReference>
<dbReference type="KEGG" id="emi:Emin_0698"/>
<dbReference type="RefSeq" id="WP_012414868.1">
    <property type="nucleotide sequence ID" value="NC_010644.1"/>
</dbReference>
<accession>B2KCK7</accession>
<dbReference type="HOGENOM" id="CLU_609343_0_0_0"/>
<evidence type="ECO:0000313" key="3">
    <source>
        <dbReference type="Proteomes" id="UP000001029"/>
    </source>
</evidence>
<keyword evidence="1" id="KW-0472">Membrane</keyword>
<sequence>MANIFKTPKKTRGPLIKDKRNIIGAIVILLLLLLLFTTVPVAKIPLVRNFFELIGFNDAVNNGYTLAGIVGRGTAKTLGFENAWYNDSALARSMSSLSPLDLDEFKQSRLLDAQRLRDEARRRGEEALAIKGVARDREGRITASDYNIDGSRFKSGQEGFDENNFDIPLYSDPLGDDPVSGFARPIGGSKFAQNPPYPADMVGFMGDKLGMANKGKLGQFVDPKGKYRRGRASIGDLGNFGDDPFGQSGTAWVFSRAGDRTKLSETKKALADAAFDGSMAPDDVILKEAEKGGVTEVSGESDPSTFLDNQKLINSCREARLHYNPFVKQARDNMNDIMKNLKNSNPTCKKKLKLSGWKCYSSNISGWVSKTSDLMSECNSYNGYQQAIASACKLSTKQGDCSKIVKAAELSKCGGAFIHLHGCKSPRGDVNAVTSAINNKGGLTELGFR</sequence>
<protein>
    <submittedName>
        <fullName evidence="2">Uncharacterized protein</fullName>
    </submittedName>
</protein>
<keyword evidence="1" id="KW-1133">Transmembrane helix</keyword>